<dbReference type="GO" id="GO:0033754">
    <property type="term" value="F:indoleamine 2,3-dioxygenase activity"/>
    <property type="evidence" value="ECO:0007669"/>
    <property type="project" value="UniProtKB-EC"/>
</dbReference>
<dbReference type="Proteomes" id="UP001172673">
    <property type="component" value="Unassembled WGS sequence"/>
</dbReference>
<dbReference type="Gene3D" id="1.20.58.480">
    <property type="match status" value="1"/>
</dbReference>
<feature type="binding site" description="proximal binding residue" evidence="4">
    <location>
        <position position="342"/>
    </location>
    <ligand>
        <name>heme b</name>
        <dbReference type="ChEBI" id="CHEBI:60344"/>
    </ligand>
    <ligandPart>
        <name>Fe</name>
        <dbReference type="ChEBI" id="CHEBI:18248"/>
    </ligandPart>
</feature>
<dbReference type="GO" id="GO:0020037">
    <property type="term" value="F:heme binding"/>
    <property type="evidence" value="ECO:0007669"/>
    <property type="project" value="UniProtKB-UniRule"/>
</dbReference>
<dbReference type="GO" id="GO:0034354">
    <property type="term" value="P:'de novo' NAD+ biosynthetic process from L-tryptophan"/>
    <property type="evidence" value="ECO:0007669"/>
    <property type="project" value="TreeGrafter"/>
</dbReference>
<keyword evidence="5 6" id="KW-0223">Dioxygenase</keyword>
<dbReference type="AlphaFoldDB" id="A0AA38X580"/>
<name>A0AA38X580_9EURO</name>
<evidence type="ECO:0000256" key="5">
    <source>
        <dbReference type="RuleBase" id="RU369119"/>
    </source>
</evidence>
<keyword evidence="5 6" id="KW-0560">Oxidoreductase</keyword>
<dbReference type="InterPro" id="IPR037217">
    <property type="entry name" value="Trp/Indoleamine_2_3_dOase-like"/>
</dbReference>
<dbReference type="GO" id="GO:0046872">
    <property type="term" value="F:metal ion binding"/>
    <property type="evidence" value="ECO:0007669"/>
    <property type="project" value="UniProtKB-UniRule"/>
</dbReference>
<comment type="catalytic activity">
    <reaction evidence="5">
        <text>L-tryptophan + O2 = N-formyl-L-kynurenine</text>
        <dbReference type="Rhea" id="RHEA:24536"/>
        <dbReference type="ChEBI" id="CHEBI:15379"/>
        <dbReference type="ChEBI" id="CHEBI:57912"/>
        <dbReference type="ChEBI" id="CHEBI:58629"/>
    </reaction>
</comment>
<dbReference type="GO" id="GO:0019441">
    <property type="term" value="P:L-tryptophan catabolic process to kynurenine"/>
    <property type="evidence" value="ECO:0007669"/>
    <property type="project" value="UniProtKB-UniRule"/>
</dbReference>
<dbReference type="Pfam" id="PF01231">
    <property type="entry name" value="IDO"/>
    <property type="match status" value="1"/>
</dbReference>
<comment type="function">
    <text evidence="5">Produces N-formyl-kynurenine through the oxidation of tryptophan.</text>
</comment>
<proteinExistence type="inferred from homology"/>
<keyword evidence="2 4" id="KW-0479">Metal-binding</keyword>
<evidence type="ECO:0000313" key="6">
    <source>
        <dbReference type="EMBL" id="KAJ9607024.1"/>
    </source>
</evidence>
<organism evidence="6 7">
    <name type="scientific">Cladophialophora chaetospira</name>
    <dbReference type="NCBI Taxonomy" id="386627"/>
    <lineage>
        <taxon>Eukaryota</taxon>
        <taxon>Fungi</taxon>
        <taxon>Dikarya</taxon>
        <taxon>Ascomycota</taxon>
        <taxon>Pezizomycotina</taxon>
        <taxon>Eurotiomycetes</taxon>
        <taxon>Chaetothyriomycetidae</taxon>
        <taxon>Chaetothyriales</taxon>
        <taxon>Herpotrichiellaceae</taxon>
        <taxon>Cladophialophora</taxon>
    </lineage>
</organism>
<dbReference type="SUPFAM" id="SSF140959">
    <property type="entry name" value="Indolic compounds 2,3-dioxygenase-like"/>
    <property type="match status" value="1"/>
</dbReference>
<dbReference type="PANTHER" id="PTHR28657">
    <property type="entry name" value="INDOLEAMINE 2,3-DIOXYGENASE"/>
    <property type="match status" value="1"/>
</dbReference>
<comment type="caution">
    <text evidence="6">The sequence shown here is derived from an EMBL/GenBank/DDBJ whole genome shotgun (WGS) entry which is preliminary data.</text>
</comment>
<dbReference type="EMBL" id="JAPDRK010000012">
    <property type="protein sequence ID" value="KAJ9607024.1"/>
    <property type="molecule type" value="Genomic_DNA"/>
</dbReference>
<evidence type="ECO:0000256" key="1">
    <source>
        <dbReference type="ARBA" id="ARBA00007119"/>
    </source>
</evidence>
<protein>
    <recommendedName>
        <fullName evidence="5">Indoleamine 2,3-dioxygenase</fullName>
        <ecNumber evidence="5">1.13.11.52</ecNumber>
    </recommendedName>
</protein>
<evidence type="ECO:0000256" key="3">
    <source>
        <dbReference type="ARBA" id="ARBA00023004"/>
    </source>
</evidence>
<accession>A0AA38X580</accession>
<gene>
    <name evidence="6" type="primary">BNA2_1</name>
    <name evidence="6" type="ORF">H2200_008096</name>
</gene>
<dbReference type="EC" id="1.13.11.52" evidence="5"/>
<dbReference type="InterPro" id="IPR000898">
    <property type="entry name" value="Indolamine_dOase"/>
</dbReference>
<evidence type="ECO:0000313" key="7">
    <source>
        <dbReference type="Proteomes" id="UP001172673"/>
    </source>
</evidence>
<keyword evidence="7" id="KW-1185">Reference proteome</keyword>
<sequence length="411" mass="45997">MDSFLYNEYEVARETAFVPPYPPATFLPPQFQNFEDLVSNPPLHEAISSLEIRNKVDKLPDCPPEFFNVLSLVEKRRLMVILAFAAHGYIWGNGDQILDRLPPQVAKPLDFLSKELGTVPLGSYATTVLWNSRLKDPNVGWSLDNVSVDLTFTGTKDESLFYTVSVCVEVAGAEALWSLQCILLEISKDSPCLDLIREHFAKAHRSLEHMLSILKQADKMNSELFYWKIRPYFAGWRNVLPDGVHYAGVDDASTRRSYVGISAAQSSLFQALDVIFDISHEEPGATYLHKMLSYMPLSHARFISHMKTQAAGHLKNFVRGYDDLTEMFNRCVRCRAEFRAVHLRQAQKYVVKEAFREGKCAFGLAKPVAAGGGIHGAGATPLRLFLKSTLLTTKEAKITGGTGIGHVKPEQ</sequence>
<evidence type="ECO:0000256" key="2">
    <source>
        <dbReference type="ARBA" id="ARBA00022723"/>
    </source>
</evidence>
<evidence type="ECO:0000256" key="4">
    <source>
        <dbReference type="PIRSR" id="PIRSR600898-1"/>
    </source>
</evidence>
<comment type="similarity">
    <text evidence="1 5">Belongs to the indoleamine 2,3-dioxygenase family.</text>
</comment>
<reference evidence="6" key="1">
    <citation type="submission" date="2022-10" db="EMBL/GenBank/DDBJ databases">
        <title>Culturing micro-colonial fungi from biological soil crusts in the Mojave desert and describing Neophaeococcomyces mojavensis, and introducing the new genera and species Taxawa tesnikishii.</title>
        <authorList>
            <person name="Kurbessoian T."/>
            <person name="Stajich J.E."/>
        </authorList>
    </citation>
    <scope>NUCLEOTIDE SEQUENCE</scope>
    <source>
        <strain evidence="6">TK_41</strain>
    </source>
</reference>
<keyword evidence="3 4" id="KW-0408">Iron</keyword>
<keyword evidence="4 5" id="KW-0349">Heme</keyword>
<dbReference type="GO" id="GO:0005737">
    <property type="term" value="C:cytoplasm"/>
    <property type="evidence" value="ECO:0007669"/>
    <property type="project" value="TreeGrafter"/>
</dbReference>
<dbReference type="PANTHER" id="PTHR28657:SF5">
    <property type="entry name" value="INDOLEAMINE 2,3-DIOXYGENASE"/>
    <property type="match status" value="1"/>
</dbReference>